<organism evidence="2 3">
    <name type="scientific">Periconia macrospinosa</name>
    <dbReference type="NCBI Taxonomy" id="97972"/>
    <lineage>
        <taxon>Eukaryota</taxon>
        <taxon>Fungi</taxon>
        <taxon>Dikarya</taxon>
        <taxon>Ascomycota</taxon>
        <taxon>Pezizomycotina</taxon>
        <taxon>Dothideomycetes</taxon>
        <taxon>Pleosporomycetidae</taxon>
        <taxon>Pleosporales</taxon>
        <taxon>Massarineae</taxon>
        <taxon>Periconiaceae</taxon>
        <taxon>Periconia</taxon>
    </lineage>
</organism>
<feature type="region of interest" description="Disordered" evidence="1">
    <location>
        <begin position="1"/>
        <end position="30"/>
    </location>
</feature>
<accession>A0A2V1DFS7</accession>
<feature type="region of interest" description="Disordered" evidence="1">
    <location>
        <begin position="44"/>
        <end position="89"/>
    </location>
</feature>
<sequence>TSECACPSERAQPAAPSTAGGRVQKQRLRKSVTTFNTAVLERAIKANQDGETDSSSLLTRTPTSDTNSPPSSASSTPRLQPARKASHGAADLTAPLPAATQSVSSCCQPKPAQQAPPQRGSCCSNKAQEVPKPAPPAKSCCGGAKATPQMQPQFTPQDGNMNAFNGYPQYTGPFQSPPYNILKQNNNFMPMAPPFNFNTPIYNHVGSMFHPQQPSGLPMSPMVGNHTGSQTPTMDHNCHCGDSCSCFGCAAHPNNATMMEYIRSMHQYMSTGQFTSGLPPTYDLPTYPHHQAATPYAAPNFINTNHQMSFQPNSTLGMPGTPLNAPSPWTTTTPTPGP</sequence>
<dbReference type="Proteomes" id="UP000244855">
    <property type="component" value="Unassembled WGS sequence"/>
</dbReference>
<feature type="non-terminal residue" evidence="2">
    <location>
        <position position="338"/>
    </location>
</feature>
<feature type="compositionally biased region" description="Low complexity" evidence="1">
    <location>
        <begin position="326"/>
        <end position="338"/>
    </location>
</feature>
<evidence type="ECO:0008006" key="4">
    <source>
        <dbReference type="Google" id="ProtNLM"/>
    </source>
</evidence>
<dbReference type="EMBL" id="KZ805449">
    <property type="protein sequence ID" value="PVH96987.1"/>
    <property type="molecule type" value="Genomic_DNA"/>
</dbReference>
<dbReference type="OrthoDB" id="5600085at2759"/>
<proteinExistence type="predicted"/>
<name>A0A2V1DFS7_9PLEO</name>
<feature type="region of interest" description="Disordered" evidence="1">
    <location>
        <begin position="102"/>
        <end position="144"/>
    </location>
</feature>
<evidence type="ECO:0000256" key="1">
    <source>
        <dbReference type="SAM" id="MobiDB-lite"/>
    </source>
</evidence>
<feature type="compositionally biased region" description="Low complexity" evidence="1">
    <location>
        <begin position="108"/>
        <end position="118"/>
    </location>
</feature>
<feature type="compositionally biased region" description="Low complexity" evidence="1">
    <location>
        <begin position="61"/>
        <end position="77"/>
    </location>
</feature>
<protein>
    <recommendedName>
        <fullName evidence="4">Copper-fist domain-containing protein</fullName>
    </recommendedName>
</protein>
<gene>
    <name evidence="2" type="ORF">DM02DRAFT_658717</name>
</gene>
<evidence type="ECO:0000313" key="2">
    <source>
        <dbReference type="EMBL" id="PVH96987.1"/>
    </source>
</evidence>
<feature type="non-terminal residue" evidence="2">
    <location>
        <position position="1"/>
    </location>
</feature>
<dbReference type="AlphaFoldDB" id="A0A2V1DFS7"/>
<reference evidence="2 3" key="1">
    <citation type="journal article" date="2018" name="Sci. Rep.">
        <title>Comparative genomics provides insights into the lifestyle and reveals functional heterogeneity of dark septate endophytic fungi.</title>
        <authorList>
            <person name="Knapp D.G."/>
            <person name="Nemeth J.B."/>
            <person name="Barry K."/>
            <person name="Hainaut M."/>
            <person name="Henrissat B."/>
            <person name="Johnson J."/>
            <person name="Kuo A."/>
            <person name="Lim J.H.P."/>
            <person name="Lipzen A."/>
            <person name="Nolan M."/>
            <person name="Ohm R.A."/>
            <person name="Tamas L."/>
            <person name="Grigoriev I.V."/>
            <person name="Spatafora J.W."/>
            <person name="Nagy L.G."/>
            <person name="Kovacs G.M."/>
        </authorList>
    </citation>
    <scope>NUCLEOTIDE SEQUENCE [LARGE SCALE GENOMIC DNA]</scope>
    <source>
        <strain evidence="2 3">DSE2036</strain>
    </source>
</reference>
<feature type="region of interest" description="Disordered" evidence="1">
    <location>
        <begin position="313"/>
        <end position="338"/>
    </location>
</feature>
<keyword evidence="3" id="KW-1185">Reference proteome</keyword>
<evidence type="ECO:0000313" key="3">
    <source>
        <dbReference type="Proteomes" id="UP000244855"/>
    </source>
</evidence>